<dbReference type="SUPFAM" id="SSF56281">
    <property type="entry name" value="Metallo-hydrolase/oxidoreductase"/>
    <property type="match status" value="1"/>
</dbReference>
<dbReference type="KEGG" id="mflu:HZU40_21250"/>
<dbReference type="InterPro" id="IPR050855">
    <property type="entry name" value="NDM-1-like"/>
</dbReference>
<dbReference type="Proteomes" id="UP000515498">
    <property type="component" value="Chromosome"/>
</dbReference>
<gene>
    <name evidence="2" type="ORF">HZU40_21250</name>
</gene>
<accession>A0A7G8P8V1</accession>
<name>A0A7G8P8V1_9MYCO</name>
<reference evidence="2 3" key="1">
    <citation type="submission" date="2020-07" db="EMBL/GenBank/DDBJ databases">
        <title>Draft genome sequence of four isobutane-metabolizing strains capable of cometabolically degrading diverse ether contaminants.</title>
        <authorList>
            <person name="Chen W."/>
            <person name="Faulkner N."/>
            <person name="Smith C."/>
            <person name="Hyman M."/>
        </authorList>
    </citation>
    <scope>NUCLEOTIDE SEQUENCE [LARGE SCALE GENOMIC DNA]</scope>
    <source>
        <strain evidence="2 3">2A</strain>
    </source>
</reference>
<dbReference type="Gene3D" id="3.60.15.10">
    <property type="entry name" value="Ribonuclease Z/Hydroxyacylglutathione hydrolase-like"/>
    <property type="match status" value="1"/>
</dbReference>
<evidence type="ECO:0000313" key="3">
    <source>
        <dbReference type="Proteomes" id="UP000515498"/>
    </source>
</evidence>
<dbReference type="InterPro" id="IPR036866">
    <property type="entry name" value="RibonucZ/Hydroxyglut_hydro"/>
</dbReference>
<protein>
    <submittedName>
        <fullName evidence="2">MBL fold metallo-hydrolase</fullName>
    </submittedName>
</protein>
<dbReference type="SMART" id="SM00849">
    <property type="entry name" value="Lactamase_B"/>
    <property type="match status" value="1"/>
</dbReference>
<dbReference type="InterPro" id="IPR001279">
    <property type="entry name" value="Metallo-B-lactamas"/>
</dbReference>
<dbReference type="AlphaFoldDB" id="A0A7G8P8V1"/>
<evidence type="ECO:0000313" key="2">
    <source>
        <dbReference type="EMBL" id="QNJ90767.1"/>
    </source>
</evidence>
<dbReference type="RefSeq" id="WP_187095688.1">
    <property type="nucleotide sequence ID" value="NZ_CP059894.1"/>
</dbReference>
<organism evidence="2 3">
    <name type="scientific">Mycolicibacterium fluoranthenivorans</name>
    <dbReference type="NCBI Taxonomy" id="258505"/>
    <lineage>
        <taxon>Bacteria</taxon>
        <taxon>Bacillati</taxon>
        <taxon>Actinomycetota</taxon>
        <taxon>Actinomycetes</taxon>
        <taxon>Mycobacteriales</taxon>
        <taxon>Mycobacteriaceae</taxon>
        <taxon>Mycolicibacterium</taxon>
    </lineage>
</organism>
<dbReference type="PANTHER" id="PTHR42951">
    <property type="entry name" value="METALLO-BETA-LACTAMASE DOMAIN-CONTAINING"/>
    <property type="match status" value="1"/>
</dbReference>
<keyword evidence="2" id="KW-0378">Hydrolase</keyword>
<proteinExistence type="predicted"/>
<dbReference type="PANTHER" id="PTHR42951:SF17">
    <property type="entry name" value="METALLO-BETA-LACTAMASE DOMAIN-CONTAINING PROTEIN"/>
    <property type="match status" value="1"/>
</dbReference>
<dbReference type="GO" id="GO:0016787">
    <property type="term" value="F:hydrolase activity"/>
    <property type="evidence" value="ECO:0007669"/>
    <property type="project" value="UniProtKB-KW"/>
</dbReference>
<sequence>MKTKIVKIPVLGDHLVNTYLLIGRRPVLVDCGMPSSGDRIWNGITAAGIDPTDLEMIIITHGHVDHFGAATELQARTGAPVAAHEGDLPTYLAGHSDRARRQPIGVFGHLFTRTPPPNEVTRPLHPDRVLTGEYRLHEHGIDGRIIHTPGHTAGSVSILLDQGDLIAGDMLTGGFLGLLQYRPSNPPFHDDPQQALRSLQAALSLGPHTLHIGHGGPMAAAKVQQWLDRQLTKRS</sequence>
<dbReference type="CDD" id="cd07721">
    <property type="entry name" value="yflN-like_MBL-fold"/>
    <property type="match status" value="1"/>
</dbReference>
<evidence type="ECO:0000259" key="1">
    <source>
        <dbReference type="SMART" id="SM00849"/>
    </source>
</evidence>
<dbReference type="Pfam" id="PF00753">
    <property type="entry name" value="Lactamase_B"/>
    <property type="match status" value="1"/>
</dbReference>
<dbReference type="EMBL" id="CP059894">
    <property type="protein sequence ID" value="QNJ90767.1"/>
    <property type="molecule type" value="Genomic_DNA"/>
</dbReference>
<feature type="domain" description="Metallo-beta-lactamase" evidence="1">
    <location>
        <begin position="15"/>
        <end position="214"/>
    </location>
</feature>